<proteinExistence type="predicted"/>
<dbReference type="HOGENOM" id="CLU_1687772_0_0_1"/>
<reference evidence="2 4" key="1">
    <citation type="submission" date="2014-04" db="EMBL/GenBank/DDBJ databases">
        <authorList>
            <consortium name="DOE Joint Genome Institute"/>
            <person name="Kuo A."/>
            <person name="Zuccaro A."/>
            <person name="Kohler A."/>
            <person name="Nagy L.G."/>
            <person name="Floudas D."/>
            <person name="Copeland A."/>
            <person name="Barry K.W."/>
            <person name="Cichocki N."/>
            <person name="Veneault-Fourrey C."/>
            <person name="LaButti K."/>
            <person name="Lindquist E.A."/>
            <person name="Lipzen A."/>
            <person name="Lundell T."/>
            <person name="Morin E."/>
            <person name="Murat C."/>
            <person name="Sun H."/>
            <person name="Tunlid A."/>
            <person name="Henrissat B."/>
            <person name="Grigoriev I.V."/>
            <person name="Hibbett D.S."/>
            <person name="Martin F."/>
            <person name="Nordberg H.P."/>
            <person name="Cantor M.N."/>
            <person name="Hua S.X."/>
        </authorList>
    </citation>
    <scope>NUCLEOTIDE SEQUENCE [LARGE SCALE GENOMIC DNA]</scope>
    <source>
        <strain evidence="2 4">MAFF 305830</strain>
    </source>
</reference>
<feature type="compositionally biased region" description="Polar residues" evidence="1">
    <location>
        <begin position="1"/>
        <end position="24"/>
    </location>
</feature>
<protein>
    <submittedName>
        <fullName evidence="2">Uncharacterized protein</fullName>
    </submittedName>
</protein>
<keyword evidence="4" id="KW-1185">Reference proteome</keyword>
<name>A0A0C3AE38_SERVB</name>
<dbReference type="OrthoDB" id="2343366at2759"/>
<dbReference type="EMBL" id="KN824318">
    <property type="protein sequence ID" value="KIM24931.1"/>
    <property type="molecule type" value="Genomic_DNA"/>
</dbReference>
<reference evidence="2" key="3">
    <citation type="submission" date="2015-02" db="EMBL/GenBank/DDBJ databases">
        <title>Evolutionary Origins and Diversification of the Mycorrhizal Mutualists.</title>
        <authorList>
            <consortium name="DOE Joint Genome Institute"/>
            <consortium name="Mycorrhizal Genomics Consortium"/>
            <person name="Kohler A."/>
            <person name="Kuo A."/>
            <person name="Nagy L.G."/>
            <person name="Floudas D."/>
            <person name="Copeland A."/>
            <person name="Barry K.W."/>
            <person name="Cichocki N."/>
            <person name="Veneault-Fourrey C."/>
            <person name="LaButti K."/>
            <person name="Lindquist E.A."/>
            <person name="Lipzen A."/>
            <person name="Lundell T."/>
            <person name="Morin E."/>
            <person name="Murat C."/>
            <person name="Riley R."/>
            <person name="Ohm R."/>
            <person name="Sun H."/>
            <person name="Tunlid A."/>
            <person name="Henrissat B."/>
            <person name="Grigoriev I.V."/>
            <person name="Hibbett D.S."/>
            <person name="Martin F."/>
        </authorList>
    </citation>
    <scope>NUCLEOTIDE SEQUENCE</scope>
    <source>
        <strain evidence="2">MAFF 305830</strain>
    </source>
</reference>
<feature type="compositionally biased region" description="Low complexity" evidence="1">
    <location>
        <begin position="27"/>
        <end position="39"/>
    </location>
</feature>
<organism evidence="2 4">
    <name type="scientific">Serendipita vermifera MAFF 305830</name>
    <dbReference type="NCBI Taxonomy" id="933852"/>
    <lineage>
        <taxon>Eukaryota</taxon>
        <taxon>Fungi</taxon>
        <taxon>Dikarya</taxon>
        <taxon>Basidiomycota</taxon>
        <taxon>Agaricomycotina</taxon>
        <taxon>Agaricomycetes</taxon>
        <taxon>Sebacinales</taxon>
        <taxon>Serendipitaceae</taxon>
        <taxon>Serendipita</taxon>
    </lineage>
</organism>
<evidence type="ECO:0000313" key="2">
    <source>
        <dbReference type="EMBL" id="KIM22920.1"/>
    </source>
</evidence>
<evidence type="ECO:0000313" key="4">
    <source>
        <dbReference type="Proteomes" id="UP000054097"/>
    </source>
</evidence>
<gene>
    <name evidence="3" type="ORF">M408DRAFT_26541</name>
    <name evidence="2" type="ORF">M408DRAFT_28361</name>
</gene>
<dbReference type="Proteomes" id="UP000054097">
    <property type="component" value="Unassembled WGS sequence"/>
</dbReference>
<dbReference type="AlphaFoldDB" id="A0A0C3AE38"/>
<reference evidence="4" key="2">
    <citation type="submission" date="2015-01" db="EMBL/GenBank/DDBJ databases">
        <title>Evolutionary Origins and Diversification of the Mycorrhizal Mutualists.</title>
        <authorList>
            <consortium name="DOE Joint Genome Institute"/>
            <consortium name="Mycorrhizal Genomics Consortium"/>
            <person name="Kohler A."/>
            <person name="Kuo A."/>
            <person name="Nagy L.G."/>
            <person name="Floudas D."/>
            <person name="Copeland A."/>
            <person name="Barry K.W."/>
            <person name="Cichocki N."/>
            <person name="Veneault-Fourrey C."/>
            <person name="LaButti K."/>
            <person name="Lindquist E.A."/>
            <person name="Lipzen A."/>
            <person name="Lundell T."/>
            <person name="Morin E."/>
            <person name="Murat C."/>
            <person name="Riley R."/>
            <person name="Ohm R."/>
            <person name="Sun H."/>
            <person name="Tunlid A."/>
            <person name="Henrissat B."/>
            <person name="Grigoriev I.V."/>
            <person name="Hibbett D.S."/>
            <person name="Martin F."/>
        </authorList>
    </citation>
    <scope>NUCLEOTIDE SEQUENCE [LARGE SCALE GENOMIC DNA]</scope>
    <source>
        <strain evidence="3 4">MAFF 305830</strain>
    </source>
</reference>
<evidence type="ECO:0000256" key="1">
    <source>
        <dbReference type="SAM" id="MobiDB-lite"/>
    </source>
</evidence>
<accession>A0A0C3AE38</accession>
<sequence>MEPGTSHDTSGANTHPQRATSAHLSSRAALTTPLRLPALNSDRGPPSMDSDEPLSPTSSMDLMHHIPGLYRLLDLVQERGTGGMVDKVIISQESIQKFVNTIRPGSYKSEIQVDFKGLDQHTIKPRGIYGSASAIVDFLDSIGCMIDETQVSPLVL</sequence>
<evidence type="ECO:0000313" key="3">
    <source>
        <dbReference type="EMBL" id="KIM24931.1"/>
    </source>
</evidence>
<dbReference type="EMBL" id="KN824346">
    <property type="protein sequence ID" value="KIM22920.1"/>
    <property type="molecule type" value="Genomic_DNA"/>
</dbReference>
<feature type="region of interest" description="Disordered" evidence="1">
    <location>
        <begin position="1"/>
        <end position="60"/>
    </location>
</feature>
<dbReference type="STRING" id="933852.A0A0C3AE38"/>